<gene>
    <name evidence="7" type="ordered locus">Ecym_4728</name>
</gene>
<name>G8JSM5_ERECY</name>
<dbReference type="InterPro" id="IPR013177">
    <property type="entry name" value="Ribosomal_mS38_C"/>
</dbReference>
<dbReference type="GeneID" id="11471664"/>
<evidence type="ECO:0000313" key="8">
    <source>
        <dbReference type="Proteomes" id="UP000006790"/>
    </source>
</evidence>
<proteinExistence type="inferred from homology"/>
<dbReference type="HOGENOM" id="CLU_2096863_0_0_1"/>
<dbReference type="eggNOG" id="ENOG502SWVH">
    <property type="taxonomic scope" value="Eukaryota"/>
</dbReference>
<comment type="similarity">
    <text evidence="3">Belongs to the mitochondrion-specific ribosomal protein mS38 family.</text>
</comment>
<dbReference type="Pfam" id="PF08213">
    <property type="entry name" value="COX24_C"/>
    <property type="match status" value="1"/>
</dbReference>
<dbReference type="EMBL" id="CP002500">
    <property type="protein sequence ID" value="AET39747.1"/>
    <property type="molecule type" value="Genomic_DNA"/>
</dbReference>
<feature type="domain" description="Ribosomal protein mS38 C-terminal" evidence="6">
    <location>
        <begin position="81"/>
        <end position="114"/>
    </location>
</feature>
<reference evidence="8" key="1">
    <citation type="journal article" date="2012" name="G3 (Bethesda)">
        <title>Pichia sorbitophila, an interspecies yeast hybrid reveals early steps of genome resolution following polyploidization.</title>
        <authorList>
            <person name="Leh Louis V."/>
            <person name="Despons L."/>
            <person name="Friedrich A."/>
            <person name="Martin T."/>
            <person name="Durrens P."/>
            <person name="Casaregola S."/>
            <person name="Neuveglise C."/>
            <person name="Fairhead C."/>
            <person name="Marck C."/>
            <person name="Cruz J.A."/>
            <person name="Straub M.L."/>
            <person name="Kugler V."/>
            <person name="Sacerdot C."/>
            <person name="Uzunov Z."/>
            <person name="Thierry A."/>
            <person name="Weiss S."/>
            <person name="Bleykasten C."/>
            <person name="De Montigny J."/>
            <person name="Jacques N."/>
            <person name="Jung P."/>
            <person name="Lemaire M."/>
            <person name="Mallet S."/>
            <person name="Morel G."/>
            <person name="Richard G.F."/>
            <person name="Sarkar A."/>
            <person name="Savel G."/>
            <person name="Schacherer J."/>
            <person name="Seret M.L."/>
            <person name="Talla E."/>
            <person name="Samson G."/>
            <person name="Jubin C."/>
            <person name="Poulain J."/>
            <person name="Vacherie B."/>
            <person name="Barbe V."/>
            <person name="Pelletier E."/>
            <person name="Sherman D.J."/>
            <person name="Westhof E."/>
            <person name="Weissenbach J."/>
            <person name="Baret P.V."/>
            <person name="Wincker P."/>
            <person name="Gaillardin C."/>
            <person name="Dujon B."/>
            <person name="Souciet J.L."/>
        </authorList>
    </citation>
    <scope>NUCLEOTIDE SEQUENCE [LARGE SCALE GENOMIC DNA]</scope>
    <source>
        <strain evidence="8">CBS 270.75 / DBVPG 7215 / KCTC 17166 / NRRL Y-17582</strain>
    </source>
</reference>
<dbReference type="InParanoid" id="G8JSM5"/>
<evidence type="ECO:0000256" key="4">
    <source>
        <dbReference type="ARBA" id="ARBA00035682"/>
    </source>
</evidence>
<dbReference type="PANTHER" id="PTHR32035">
    <property type="entry name" value="AURORA KINASE A-INTERACTING PROTEIN"/>
    <property type="match status" value="1"/>
</dbReference>
<dbReference type="RefSeq" id="XP_003646564.1">
    <property type="nucleotide sequence ID" value="XM_003646516.1"/>
</dbReference>
<keyword evidence="8" id="KW-1185">Reference proteome</keyword>
<evidence type="ECO:0000313" key="7">
    <source>
        <dbReference type="EMBL" id="AET39747.1"/>
    </source>
</evidence>
<evidence type="ECO:0000256" key="2">
    <source>
        <dbReference type="ARBA" id="ARBA00023128"/>
    </source>
</evidence>
<evidence type="ECO:0000259" key="6">
    <source>
        <dbReference type="SMART" id="SM01155"/>
    </source>
</evidence>
<feature type="region of interest" description="Disordered" evidence="5">
    <location>
        <begin position="81"/>
        <end position="116"/>
    </location>
</feature>
<dbReference type="KEGG" id="erc:Ecym_4728"/>
<dbReference type="GO" id="GO:0005739">
    <property type="term" value="C:mitochondrion"/>
    <property type="evidence" value="ECO:0007669"/>
    <property type="project" value="UniProtKB-SubCell"/>
</dbReference>
<feature type="compositionally biased region" description="Basic residues" evidence="5">
    <location>
        <begin position="87"/>
        <end position="116"/>
    </location>
</feature>
<evidence type="ECO:0000256" key="5">
    <source>
        <dbReference type="SAM" id="MobiDB-lite"/>
    </source>
</evidence>
<sequence length="116" mass="13711">MFSVARGLWKRSLPVGRQLCRSLSLQQYTCRNNQIPISTGMLMNIGRTGSSRLNIVVPDTWKVSIDMKEGVLKELEQEEMHMDSVMRKRRTKMKKHKLRKRRKKQRAERRKLSQGK</sequence>
<evidence type="ECO:0000256" key="1">
    <source>
        <dbReference type="ARBA" id="ARBA00004173"/>
    </source>
</evidence>
<dbReference type="AlphaFoldDB" id="G8JSM5"/>
<accession>G8JSM5</accession>
<organism evidence="7 8">
    <name type="scientific">Eremothecium cymbalariae (strain CBS 270.75 / DBVPG 7215 / KCTC 17166 / NRRL Y-17582)</name>
    <name type="common">Yeast</name>
    <dbReference type="NCBI Taxonomy" id="931890"/>
    <lineage>
        <taxon>Eukaryota</taxon>
        <taxon>Fungi</taxon>
        <taxon>Dikarya</taxon>
        <taxon>Ascomycota</taxon>
        <taxon>Saccharomycotina</taxon>
        <taxon>Saccharomycetes</taxon>
        <taxon>Saccharomycetales</taxon>
        <taxon>Saccharomycetaceae</taxon>
        <taxon>Eremothecium</taxon>
    </lineage>
</organism>
<dbReference type="Proteomes" id="UP000006790">
    <property type="component" value="Chromosome 4"/>
</dbReference>
<comment type="subcellular location">
    <subcellularLocation>
        <location evidence="1">Mitochondrion</location>
    </subcellularLocation>
</comment>
<evidence type="ECO:0000256" key="3">
    <source>
        <dbReference type="ARBA" id="ARBA00035647"/>
    </source>
</evidence>
<protein>
    <recommendedName>
        <fullName evidence="4">Small ribosomal subunit protein mS38</fullName>
    </recommendedName>
</protein>
<keyword evidence="2" id="KW-0496">Mitochondrion</keyword>
<dbReference type="PANTHER" id="PTHR32035:SF3">
    <property type="entry name" value="SMALL RIBOSOMAL SUBUNIT PROTEIN MS38"/>
    <property type="match status" value="1"/>
</dbReference>
<dbReference type="SMART" id="SM01155">
    <property type="entry name" value="DUF1713"/>
    <property type="match status" value="1"/>
</dbReference>